<keyword evidence="2" id="KW-0812">Transmembrane</keyword>
<keyword evidence="3" id="KW-0732">Signal</keyword>
<evidence type="ECO:0000256" key="1">
    <source>
        <dbReference type="SAM" id="MobiDB-lite"/>
    </source>
</evidence>
<dbReference type="AlphaFoldDB" id="A0A7W7L7S9"/>
<reference evidence="5 6" key="1">
    <citation type="submission" date="2020-08" db="EMBL/GenBank/DDBJ databases">
        <title>Genomic Encyclopedia of Type Strains, Phase III (KMG-III): the genomes of soil and plant-associated and newly described type strains.</title>
        <authorList>
            <person name="Whitman W."/>
        </authorList>
    </citation>
    <scope>NUCLEOTIDE SEQUENCE [LARGE SCALE GENOMIC DNA]</scope>
    <source>
        <strain evidence="5 6">CECT 3265</strain>
    </source>
</reference>
<name>A0A7W7L7S9_STRNE</name>
<protein>
    <recommendedName>
        <fullName evidence="4">Htaa domain-containing protein</fullName>
    </recommendedName>
</protein>
<comment type="caution">
    <text evidence="5">The sequence shown here is derived from an EMBL/GenBank/DDBJ whole genome shotgun (WGS) entry which is preliminary data.</text>
</comment>
<sequence length="481" mass="48438">MLPSRPARAPVAVLLAVLSAVLLSPAAARAAERHEVSGGRLDWGIKSSFQSYVTGPVAQGSWELQGGAATVGDSRFRFHSAQGTYDPDTGDFEAGFSGAVHFTGHKKPDGSHELDLTISRPTVRIKGGNGTLQADMTSKAKGTGRVTTATDVPFASLDLTGVNLRGGGTAVTLAGIPATLTARGAEAFAGYYTAGTPLDPVGLSADVVAAAKPTPGASPSASEEARGKPSAKGDFTGAAVDWGVRRTFREYVTGSIAQGSWKLSDGAQDGGALFRFPRGKGSYDRGSGDDAKPTLDAAFEGTLRFTGKDLDLALSGIRVAVKDGKGTLTADVTRGGTSAEKDVALVTFDAAELAEKDGLASVTEAPAKLTAAGAKAFGGMYQEGAAMDPLSLAVPLDAKAKLPALPDLGSAPKPSAAAAAKGRTEPVAEAGSSSSFPVLPVTAAGVGALLVAGAALAVVRKRRTTAATSSPSPAEPPAPRA</sequence>
<accession>A0A7W7L7S9</accession>
<gene>
    <name evidence="5" type="ORF">FHS38_000585</name>
</gene>
<dbReference type="EMBL" id="JACHJG010000001">
    <property type="protein sequence ID" value="MBB4884576.1"/>
    <property type="molecule type" value="Genomic_DNA"/>
</dbReference>
<feature type="transmembrane region" description="Helical" evidence="2">
    <location>
        <begin position="438"/>
        <end position="459"/>
    </location>
</feature>
<dbReference type="Proteomes" id="UP000556436">
    <property type="component" value="Unassembled WGS sequence"/>
</dbReference>
<organism evidence="5 6">
    <name type="scientific">Streptomyces netropsis</name>
    <name type="common">Streptoverticillium netropsis</name>
    <dbReference type="NCBI Taxonomy" id="55404"/>
    <lineage>
        <taxon>Bacteria</taxon>
        <taxon>Bacillati</taxon>
        <taxon>Actinomycetota</taxon>
        <taxon>Actinomycetes</taxon>
        <taxon>Kitasatosporales</taxon>
        <taxon>Streptomycetaceae</taxon>
        <taxon>Streptomyces</taxon>
    </lineage>
</organism>
<keyword evidence="2" id="KW-0472">Membrane</keyword>
<evidence type="ECO:0000313" key="6">
    <source>
        <dbReference type="Proteomes" id="UP000556436"/>
    </source>
</evidence>
<dbReference type="Pfam" id="PF04213">
    <property type="entry name" value="HtaA"/>
    <property type="match status" value="2"/>
</dbReference>
<feature type="signal peptide" evidence="3">
    <location>
        <begin position="1"/>
        <end position="30"/>
    </location>
</feature>
<keyword evidence="2" id="KW-1133">Transmembrane helix</keyword>
<feature type="domain" description="Htaa" evidence="4">
    <location>
        <begin position="238"/>
        <end position="392"/>
    </location>
</feature>
<feature type="compositionally biased region" description="Low complexity" evidence="1">
    <location>
        <begin position="409"/>
        <end position="421"/>
    </location>
</feature>
<dbReference type="InterPro" id="IPR007331">
    <property type="entry name" value="Htaa"/>
</dbReference>
<dbReference type="RefSeq" id="WP_184730294.1">
    <property type="nucleotide sequence ID" value="NZ_BMRW01000001.1"/>
</dbReference>
<proteinExistence type="predicted"/>
<feature type="region of interest" description="Disordered" evidence="1">
    <location>
        <begin position="462"/>
        <end position="481"/>
    </location>
</feature>
<feature type="region of interest" description="Disordered" evidence="1">
    <location>
        <begin position="404"/>
        <end position="434"/>
    </location>
</feature>
<evidence type="ECO:0000259" key="4">
    <source>
        <dbReference type="Pfam" id="PF04213"/>
    </source>
</evidence>
<keyword evidence="6" id="KW-1185">Reference proteome</keyword>
<feature type="domain" description="Htaa" evidence="4">
    <location>
        <begin position="39"/>
        <end position="203"/>
    </location>
</feature>
<feature type="region of interest" description="Disordered" evidence="1">
    <location>
        <begin position="213"/>
        <end position="233"/>
    </location>
</feature>
<evidence type="ECO:0000313" key="5">
    <source>
        <dbReference type="EMBL" id="MBB4884576.1"/>
    </source>
</evidence>
<evidence type="ECO:0000256" key="2">
    <source>
        <dbReference type="SAM" id="Phobius"/>
    </source>
</evidence>
<feature type="chain" id="PRO_5031518571" description="Htaa domain-containing protein" evidence="3">
    <location>
        <begin position="31"/>
        <end position="481"/>
    </location>
</feature>
<evidence type="ECO:0000256" key="3">
    <source>
        <dbReference type="SAM" id="SignalP"/>
    </source>
</evidence>